<protein>
    <recommendedName>
        <fullName evidence="3">Antitoxin VbhA domain-containing protein</fullName>
    </recommendedName>
</protein>
<organism evidence="1 2">
    <name type="scientific">Paramicrobacterium chengjingii</name>
    <dbReference type="NCBI Taxonomy" id="2769067"/>
    <lineage>
        <taxon>Bacteria</taxon>
        <taxon>Bacillati</taxon>
        <taxon>Actinomycetota</taxon>
        <taxon>Actinomycetes</taxon>
        <taxon>Micrococcales</taxon>
        <taxon>Microbacteriaceae</taxon>
        <taxon>Paramicrobacterium</taxon>
    </lineage>
</organism>
<proteinExistence type="predicted"/>
<accession>A0ABX6YLW8</accession>
<reference evidence="1 2" key="1">
    <citation type="submission" date="2020-12" db="EMBL/GenBank/DDBJ databases">
        <title>Microbacterium sp. HY060.</title>
        <authorList>
            <person name="Zhou J."/>
        </authorList>
    </citation>
    <scope>NUCLEOTIDE SEQUENCE [LARGE SCALE GENOMIC DNA]</scope>
    <source>
        <strain evidence="1 2">HY60</strain>
    </source>
</reference>
<evidence type="ECO:0008006" key="3">
    <source>
        <dbReference type="Google" id="ProtNLM"/>
    </source>
</evidence>
<sequence length="85" mass="9431">MSIESEAVEKAQARWGKRTATAPIRAGFKAGYIAGASREVTDEQLAQVRAEAWDQGYGDCWNWHMSQGAEGNNENPYRALADKEQ</sequence>
<keyword evidence="2" id="KW-1185">Reference proteome</keyword>
<gene>
    <name evidence="1" type="ORF">HCR76_06640</name>
</gene>
<dbReference type="EMBL" id="CP061169">
    <property type="protein sequence ID" value="QPZ39717.1"/>
    <property type="molecule type" value="Genomic_DNA"/>
</dbReference>
<dbReference type="RefSeq" id="WP_166989355.1">
    <property type="nucleotide sequence ID" value="NZ_CP061169.1"/>
</dbReference>
<name>A0ABX6YLW8_9MICO</name>
<dbReference type="Proteomes" id="UP000662814">
    <property type="component" value="Chromosome"/>
</dbReference>
<evidence type="ECO:0000313" key="2">
    <source>
        <dbReference type="Proteomes" id="UP000662814"/>
    </source>
</evidence>
<evidence type="ECO:0000313" key="1">
    <source>
        <dbReference type="EMBL" id="QPZ39717.1"/>
    </source>
</evidence>